<evidence type="ECO:0000256" key="2">
    <source>
        <dbReference type="SAM" id="Phobius"/>
    </source>
</evidence>
<feature type="region of interest" description="Disordered" evidence="1">
    <location>
        <begin position="41"/>
        <end position="74"/>
    </location>
</feature>
<keyword evidence="2" id="KW-1133">Transmembrane helix</keyword>
<name>A0ABQ2IP18_9PSEU</name>
<organism evidence="3 4">
    <name type="scientific">Lentzea pudingi</name>
    <dbReference type="NCBI Taxonomy" id="1789439"/>
    <lineage>
        <taxon>Bacteria</taxon>
        <taxon>Bacillati</taxon>
        <taxon>Actinomycetota</taxon>
        <taxon>Actinomycetes</taxon>
        <taxon>Pseudonocardiales</taxon>
        <taxon>Pseudonocardiaceae</taxon>
        <taxon>Lentzea</taxon>
    </lineage>
</organism>
<dbReference type="RefSeq" id="WP_189159853.1">
    <property type="nucleotide sequence ID" value="NZ_BMNC01000019.1"/>
</dbReference>
<keyword evidence="2" id="KW-0472">Membrane</keyword>
<comment type="caution">
    <text evidence="3">The sequence shown here is derived from an EMBL/GenBank/DDBJ whole genome shotgun (WGS) entry which is preliminary data.</text>
</comment>
<evidence type="ECO:0000256" key="1">
    <source>
        <dbReference type="SAM" id="MobiDB-lite"/>
    </source>
</evidence>
<accession>A0ABQ2IP18</accession>
<reference evidence="4" key="1">
    <citation type="journal article" date="2019" name="Int. J. Syst. Evol. Microbiol.">
        <title>The Global Catalogue of Microorganisms (GCM) 10K type strain sequencing project: providing services to taxonomists for standard genome sequencing and annotation.</title>
        <authorList>
            <consortium name="The Broad Institute Genomics Platform"/>
            <consortium name="The Broad Institute Genome Sequencing Center for Infectious Disease"/>
            <person name="Wu L."/>
            <person name="Ma J."/>
        </authorList>
    </citation>
    <scope>NUCLEOTIDE SEQUENCE [LARGE SCALE GENOMIC DNA]</scope>
    <source>
        <strain evidence="4">CGMCC 4.7319</strain>
    </source>
</reference>
<keyword evidence="2" id="KW-0812">Transmembrane</keyword>
<evidence type="ECO:0000313" key="4">
    <source>
        <dbReference type="Proteomes" id="UP000597656"/>
    </source>
</evidence>
<protein>
    <submittedName>
        <fullName evidence="3">Uncharacterized protein</fullName>
    </submittedName>
</protein>
<gene>
    <name evidence="3" type="ORF">GCM10011609_77510</name>
</gene>
<feature type="transmembrane region" description="Helical" evidence="2">
    <location>
        <begin position="6"/>
        <end position="28"/>
    </location>
</feature>
<feature type="compositionally biased region" description="Basic residues" evidence="1">
    <location>
        <begin position="51"/>
        <end position="65"/>
    </location>
</feature>
<evidence type="ECO:0000313" key="3">
    <source>
        <dbReference type="EMBL" id="GGN24180.1"/>
    </source>
</evidence>
<keyword evidence="4" id="KW-1185">Reference proteome</keyword>
<proteinExistence type="predicted"/>
<sequence>MWSNIGATGALALFGVVTARVVIMIVALRGTRPEQRAEIIRALNREPGPARSRRRERWPARRRASATKPEDVEG</sequence>
<dbReference type="Proteomes" id="UP000597656">
    <property type="component" value="Unassembled WGS sequence"/>
</dbReference>
<dbReference type="EMBL" id="BMNC01000019">
    <property type="protein sequence ID" value="GGN24180.1"/>
    <property type="molecule type" value="Genomic_DNA"/>
</dbReference>